<dbReference type="GO" id="GO:0071555">
    <property type="term" value="P:cell wall organization"/>
    <property type="evidence" value="ECO:0007669"/>
    <property type="project" value="UniProtKB-KW"/>
</dbReference>
<dbReference type="Pfam" id="PF00150">
    <property type="entry name" value="Cellulase"/>
    <property type="match status" value="1"/>
</dbReference>
<dbReference type="GO" id="GO:0008422">
    <property type="term" value="F:beta-glucosidase activity"/>
    <property type="evidence" value="ECO:0007669"/>
    <property type="project" value="TreeGrafter"/>
</dbReference>
<reference evidence="7 8" key="1">
    <citation type="submission" date="2014-11" db="EMBL/GenBank/DDBJ databases">
        <title>Genomics derived discovery of secondary metabolites biosynthetic gene clusters in Aspergillus ustus.</title>
        <authorList>
            <person name="Pi B."/>
            <person name="Dai F."/>
            <person name="Song X."/>
            <person name="Zhu C."/>
            <person name="Li H."/>
            <person name="Yu D."/>
        </authorList>
    </citation>
    <scope>NUCLEOTIDE SEQUENCE [LARGE SCALE GENOMIC DNA]</scope>
    <source>
        <strain evidence="7 8">3.3904</strain>
    </source>
</reference>
<dbReference type="Gene3D" id="3.20.20.80">
    <property type="entry name" value="Glycosidases"/>
    <property type="match status" value="1"/>
</dbReference>
<comment type="caution">
    <text evidence="7">The sequence shown here is derived from an EMBL/GenBank/DDBJ whole genome shotgun (WGS) entry which is preliminary data.</text>
</comment>
<keyword evidence="2 5" id="KW-0378">Hydrolase</keyword>
<evidence type="ECO:0000256" key="4">
    <source>
        <dbReference type="ARBA" id="ARBA00023316"/>
    </source>
</evidence>
<evidence type="ECO:0000313" key="8">
    <source>
        <dbReference type="Proteomes" id="UP000053475"/>
    </source>
</evidence>
<evidence type="ECO:0000256" key="3">
    <source>
        <dbReference type="ARBA" id="ARBA00023295"/>
    </source>
</evidence>
<dbReference type="GO" id="GO:0005576">
    <property type="term" value="C:extracellular region"/>
    <property type="evidence" value="ECO:0007669"/>
    <property type="project" value="TreeGrafter"/>
</dbReference>
<keyword evidence="3 5" id="KW-0326">Glycosidase</keyword>
<dbReference type="PANTHER" id="PTHR31297">
    <property type="entry name" value="GLUCAN ENDO-1,6-BETA-GLUCOSIDASE B"/>
    <property type="match status" value="1"/>
</dbReference>
<dbReference type="GO" id="GO:0009251">
    <property type="term" value="P:glucan catabolic process"/>
    <property type="evidence" value="ECO:0007669"/>
    <property type="project" value="TreeGrafter"/>
</dbReference>
<evidence type="ECO:0000259" key="6">
    <source>
        <dbReference type="Pfam" id="PF00150"/>
    </source>
</evidence>
<dbReference type="FunFam" id="3.20.20.80:FF:000130">
    <property type="entry name" value="Endoglucanase C"/>
    <property type="match status" value="1"/>
</dbReference>
<dbReference type="PANTHER" id="PTHR31297:SF13">
    <property type="entry name" value="PUTATIVE-RELATED"/>
    <property type="match status" value="1"/>
</dbReference>
<dbReference type="AlphaFoldDB" id="A0A0C1C329"/>
<organism evidence="7 8">
    <name type="scientific">Aspergillus ustus</name>
    <dbReference type="NCBI Taxonomy" id="40382"/>
    <lineage>
        <taxon>Eukaryota</taxon>
        <taxon>Fungi</taxon>
        <taxon>Dikarya</taxon>
        <taxon>Ascomycota</taxon>
        <taxon>Pezizomycotina</taxon>
        <taxon>Eurotiomycetes</taxon>
        <taxon>Eurotiomycetidae</taxon>
        <taxon>Eurotiales</taxon>
        <taxon>Aspergillaceae</taxon>
        <taxon>Aspergillus</taxon>
        <taxon>Aspergillus subgen. Nidulantes</taxon>
    </lineage>
</organism>
<accession>A0A0C1C329</accession>
<evidence type="ECO:0000313" key="7">
    <source>
        <dbReference type="EMBL" id="KIA75430.1"/>
    </source>
</evidence>
<feature type="domain" description="Glycoside hydrolase family 5" evidence="6">
    <location>
        <begin position="68"/>
        <end position="332"/>
    </location>
</feature>
<dbReference type="SUPFAM" id="SSF51445">
    <property type="entry name" value="(Trans)glycosidases"/>
    <property type="match status" value="1"/>
</dbReference>
<evidence type="ECO:0000256" key="2">
    <source>
        <dbReference type="ARBA" id="ARBA00022801"/>
    </source>
</evidence>
<proteinExistence type="inferred from homology"/>
<evidence type="ECO:0000256" key="5">
    <source>
        <dbReference type="RuleBase" id="RU361153"/>
    </source>
</evidence>
<keyword evidence="4" id="KW-0961">Cell wall biogenesis/degradation</keyword>
<keyword evidence="8" id="KW-1185">Reference proteome</keyword>
<dbReference type="EMBL" id="JOMC01000154">
    <property type="protein sequence ID" value="KIA75430.1"/>
    <property type="molecule type" value="Genomic_DNA"/>
</dbReference>
<sequence length="476" mass="55326">MSSGFLRVKGEQIVDGNGNTVTLRGSALGGWLNMENFLIGYPGMESGMRAAMLEVMGEEKYNFFYDRWLYHFFTEKDAKLFNELGLNSLRLPFNYRHLEDDMNPRVLKEEGFKHLDRVIDICAKHGIYTILDMHTVPGAQNQDWHSDNPTNYAAFWDYKDHQDRTVWLWEQIAARYRGNPWVAGYNPMNEPADPSRRLLYPFYVRLEKAIRAIDPDHILWLDGNTYSMEWEGFESVLPNCVYSIHDYSMMGFPEGELYRGTLEQDEKLESQFLRKCSYNLENKVPVWNGEFGPTYAPPDAPPDTNQCRYSLLRRQMQIYERHRISWSMWTYKDIGLMAMVSTSPDSPWNRLIRPFVEKKERLYVDGCNVRTSPEADAVLDPMTKWIDEVSPTAKKTYPLNWATKRHLIRAVFHTFLAASLYNEYAELFRGKSFDELEELAASFSLEQCIVREQAAQALKEVTSAAHAAQGVHYPAI</sequence>
<gene>
    <name evidence="7" type="ORF">HK57_00074</name>
</gene>
<dbReference type="GO" id="GO:0009986">
    <property type="term" value="C:cell surface"/>
    <property type="evidence" value="ECO:0007669"/>
    <property type="project" value="TreeGrafter"/>
</dbReference>
<dbReference type="InterPro" id="IPR001547">
    <property type="entry name" value="Glyco_hydro_5"/>
</dbReference>
<comment type="similarity">
    <text evidence="1 5">Belongs to the glycosyl hydrolase 5 (cellulase A) family.</text>
</comment>
<dbReference type="Proteomes" id="UP000053475">
    <property type="component" value="Unassembled WGS sequence"/>
</dbReference>
<name>A0A0C1C329_ASPUT</name>
<dbReference type="InterPro" id="IPR017853">
    <property type="entry name" value="GH"/>
</dbReference>
<protein>
    <submittedName>
        <fullName evidence="7">Glucanase</fullName>
    </submittedName>
</protein>
<evidence type="ECO:0000256" key="1">
    <source>
        <dbReference type="ARBA" id="ARBA00005641"/>
    </source>
</evidence>
<dbReference type="InterPro" id="IPR050386">
    <property type="entry name" value="Glycosyl_hydrolase_5"/>
</dbReference>